<evidence type="ECO:0000313" key="2">
    <source>
        <dbReference type="Proteomes" id="UP001628874"/>
    </source>
</evidence>
<dbReference type="RefSeq" id="WP_038092261.1">
    <property type="nucleotide sequence ID" value="NZ_JBFQGM010000008.1"/>
</dbReference>
<name>A0ABW8WR54_9CYAN</name>
<proteinExistence type="predicted"/>
<organism evidence="1 2">
    <name type="scientific">Scytonema tolypothrichoides VB-61278_2</name>
    <dbReference type="NCBI Taxonomy" id="3232314"/>
    <lineage>
        <taxon>Bacteria</taxon>
        <taxon>Bacillati</taxon>
        <taxon>Cyanobacteriota</taxon>
        <taxon>Cyanophyceae</taxon>
        <taxon>Nostocales</taxon>
        <taxon>Scytonemataceae</taxon>
        <taxon>Scytonema</taxon>
    </lineage>
</organism>
<evidence type="ECO:0000313" key="1">
    <source>
        <dbReference type="EMBL" id="MFL9463476.1"/>
    </source>
</evidence>
<dbReference type="EMBL" id="JBFQGM010000008">
    <property type="protein sequence ID" value="MFL9463476.1"/>
    <property type="molecule type" value="Genomic_DNA"/>
</dbReference>
<accession>A0ABW8WR54</accession>
<gene>
    <name evidence="1" type="ORF">AB0759_22970</name>
</gene>
<protein>
    <recommendedName>
        <fullName evidence="3">Transposase</fullName>
    </recommendedName>
</protein>
<comment type="caution">
    <text evidence="1">The sequence shown here is derived from an EMBL/GenBank/DDBJ whole genome shotgun (WGS) entry which is preliminary data.</text>
</comment>
<keyword evidence="2" id="KW-1185">Reference proteome</keyword>
<sequence length="65" mass="7610">MAEKSPLYERDISLIKQFVYSLLLENLRQYRACKHTTVMLRKHKIFAMLTNTLVAARTVLKKPGM</sequence>
<dbReference type="Proteomes" id="UP001628874">
    <property type="component" value="Unassembled WGS sequence"/>
</dbReference>
<evidence type="ECO:0008006" key="3">
    <source>
        <dbReference type="Google" id="ProtNLM"/>
    </source>
</evidence>
<reference evidence="1 2" key="1">
    <citation type="submission" date="2024-07" db="EMBL/GenBank/DDBJ databases">
        <authorList>
            <person name="Tripathy S."/>
        </authorList>
    </citation>
    <scope>NUCLEOTIDE SEQUENCE [LARGE SCALE GENOMIC DNA]</scope>
    <source>
        <strain evidence="1 2">VB-61278_2</strain>
    </source>
</reference>